<dbReference type="InterPro" id="IPR018523">
    <property type="entry name" value="Isocitrate_lyase_ph_CS"/>
</dbReference>
<dbReference type="Gene3D" id="3.20.20.60">
    <property type="entry name" value="Phosphoenolpyruvate-binding domains"/>
    <property type="match status" value="1"/>
</dbReference>
<evidence type="ECO:0000313" key="13">
    <source>
        <dbReference type="Proteomes" id="UP000679749"/>
    </source>
</evidence>
<keyword evidence="13" id="KW-1185">Reference proteome</keyword>
<keyword evidence="4" id="KW-0329">Glyoxylate bypass</keyword>
<dbReference type="PANTHER" id="PTHR21631">
    <property type="entry name" value="ISOCITRATE LYASE/MALATE SYNTHASE"/>
    <property type="match status" value="1"/>
</dbReference>
<comment type="catalytic activity">
    <reaction evidence="7">
        <text>D-threo-isocitrate = glyoxylate + succinate</text>
        <dbReference type="Rhea" id="RHEA:13245"/>
        <dbReference type="ChEBI" id="CHEBI:15562"/>
        <dbReference type="ChEBI" id="CHEBI:30031"/>
        <dbReference type="ChEBI" id="CHEBI:36655"/>
        <dbReference type="EC" id="4.1.3.1"/>
    </reaction>
</comment>
<evidence type="ECO:0000256" key="1">
    <source>
        <dbReference type="ARBA" id="ARBA00004793"/>
    </source>
</evidence>
<dbReference type="InterPro" id="IPR006254">
    <property type="entry name" value="Isocitrate_lyase"/>
</dbReference>
<feature type="binding site" evidence="10">
    <location>
        <position position="342"/>
    </location>
    <ligand>
        <name>substrate</name>
    </ligand>
</feature>
<feature type="binding site" evidence="10">
    <location>
        <begin position="187"/>
        <end position="188"/>
    </location>
    <ligand>
        <name>substrate</name>
    </ligand>
</feature>
<dbReference type="PROSITE" id="PS00161">
    <property type="entry name" value="ISOCITRATE_LYASE"/>
    <property type="match status" value="1"/>
</dbReference>
<feature type="binding site" evidence="11">
    <location>
        <position position="148"/>
    </location>
    <ligand>
        <name>Mg(2+)</name>
        <dbReference type="ChEBI" id="CHEBI:18420"/>
    </ligand>
</feature>
<evidence type="ECO:0000256" key="4">
    <source>
        <dbReference type="ARBA" id="ARBA00022435"/>
    </source>
</evidence>
<proteinExistence type="inferred from homology"/>
<evidence type="ECO:0000256" key="8">
    <source>
        <dbReference type="NCBIfam" id="TIGR01346"/>
    </source>
</evidence>
<evidence type="ECO:0000256" key="7">
    <source>
        <dbReference type="ARBA" id="ARBA00023531"/>
    </source>
</evidence>
<comment type="cofactor">
    <cofactor evidence="11">
        <name>Mg(2+)</name>
        <dbReference type="ChEBI" id="CHEBI:18420"/>
    </cofactor>
    <text evidence="11">Can also use Mn(2+) ion.</text>
</comment>
<evidence type="ECO:0000256" key="9">
    <source>
        <dbReference type="PIRSR" id="PIRSR001362-1"/>
    </source>
</evidence>
<organism evidence="12 13">
    <name type="scientific">Neobacillus rhizophilus</name>
    <dbReference type="NCBI Taxonomy" id="2833579"/>
    <lineage>
        <taxon>Bacteria</taxon>
        <taxon>Bacillati</taxon>
        <taxon>Bacillota</taxon>
        <taxon>Bacilli</taxon>
        <taxon>Bacillales</taxon>
        <taxon>Bacillaceae</taxon>
        <taxon>Neobacillus</taxon>
    </lineage>
</organism>
<dbReference type="InterPro" id="IPR040442">
    <property type="entry name" value="Pyrv_kinase-like_dom_sf"/>
</dbReference>
<dbReference type="NCBIfam" id="TIGR01346">
    <property type="entry name" value="isocit_lyase"/>
    <property type="match status" value="1"/>
</dbReference>
<feature type="binding site" evidence="10">
    <location>
        <position position="223"/>
    </location>
    <ligand>
        <name>substrate</name>
    </ligand>
</feature>
<evidence type="ECO:0000256" key="10">
    <source>
        <dbReference type="PIRSR" id="PIRSR001362-2"/>
    </source>
</evidence>
<dbReference type="RefSeq" id="WP_213120887.1">
    <property type="nucleotide sequence ID" value="NZ_JAGYPF010000006.1"/>
</dbReference>
<name>A0A942UDT3_9BACI</name>
<evidence type="ECO:0000313" key="12">
    <source>
        <dbReference type="EMBL" id="MBS4216364.1"/>
    </source>
</evidence>
<evidence type="ECO:0000256" key="5">
    <source>
        <dbReference type="ARBA" id="ARBA00022532"/>
    </source>
</evidence>
<dbReference type="SUPFAM" id="SSF51621">
    <property type="entry name" value="Phosphoenolpyruvate/pyruvate domain"/>
    <property type="match status" value="1"/>
</dbReference>
<comment type="caution">
    <text evidence="12">The sequence shown here is derived from an EMBL/GenBank/DDBJ whole genome shotgun (WGS) entry which is preliminary data.</text>
</comment>
<sequence length="427" mass="46769">MTDARVAQLQESWEMDARWNGITRPYTAEDVIKLRGSIDIEHTLARKGAEKLWKLVNEEDYINALGALTGNQAVQQVKAGLKAIYLSGWQVAADANLSGNMYPDQSLYPANSVPAVVKRINQALQRADQITHGEGDNSIDWFAPIVADAEAGFGGQLNCFELMKGMIEAGAAGVHFEDQLSSEKKCGHLGGKVLLPTQTAVRNLIAARLAADVMGVPTVLVARTDANAADLITSDIDENDAEFITGERTAEGFFRTKAGLDQAISRGLAYAPYADLIWCETSEPNLEEARRFAEAIHEKFPGKLLAYNCSPSFNWKKKLDDETIAKFQQELGKMGYKFQFVTLAGFHALNHSMFELARGYKENGMAAYSVLQQAEFASEQYGYTATRHQREVGTGYFDQVSMVISGGTSSTTALKGSTEEEQFTGSK</sequence>
<dbReference type="InterPro" id="IPR039556">
    <property type="entry name" value="ICL/PEPM"/>
</dbReference>
<evidence type="ECO:0000256" key="6">
    <source>
        <dbReference type="ARBA" id="ARBA00023239"/>
    </source>
</evidence>
<keyword evidence="5" id="KW-0816">Tricarboxylic acid cycle</keyword>
<gene>
    <name evidence="12" type="primary">aceA</name>
    <name evidence="12" type="ORF">KHA99_28460</name>
</gene>
<dbReference type="GO" id="GO:0004451">
    <property type="term" value="F:isocitrate lyase activity"/>
    <property type="evidence" value="ECO:0007669"/>
    <property type="project" value="UniProtKB-UniRule"/>
</dbReference>
<dbReference type="InterPro" id="IPR015813">
    <property type="entry name" value="Pyrv/PenolPyrv_kinase-like_dom"/>
</dbReference>
<dbReference type="FunFam" id="3.20.20.60:FF:000005">
    <property type="entry name" value="Isocitrate lyase"/>
    <property type="match status" value="1"/>
</dbReference>
<reference evidence="12" key="1">
    <citation type="submission" date="2021-05" db="EMBL/GenBank/DDBJ databases">
        <title>Novel Bacillus species.</title>
        <authorList>
            <person name="Liu G."/>
        </authorList>
    </citation>
    <scope>NUCLEOTIDE SEQUENCE</scope>
    <source>
        <strain evidence="12">FJAT-49825</strain>
    </source>
</reference>
<dbReference type="Proteomes" id="UP000679749">
    <property type="component" value="Unassembled WGS sequence"/>
</dbReference>
<evidence type="ECO:0000256" key="3">
    <source>
        <dbReference type="ARBA" id="ARBA00012909"/>
    </source>
</evidence>
<protein>
    <recommendedName>
        <fullName evidence="3 8">Isocitrate lyase</fullName>
        <ecNumber evidence="3 8">4.1.3.1</ecNumber>
    </recommendedName>
</protein>
<dbReference type="GO" id="GO:0006097">
    <property type="term" value="P:glyoxylate cycle"/>
    <property type="evidence" value="ECO:0007669"/>
    <property type="project" value="UniProtKB-KW"/>
</dbReference>
<dbReference type="GO" id="GO:0006099">
    <property type="term" value="P:tricarboxylic acid cycle"/>
    <property type="evidence" value="ECO:0007669"/>
    <property type="project" value="UniProtKB-UniRule"/>
</dbReference>
<dbReference type="AlphaFoldDB" id="A0A942UDT3"/>
<keyword evidence="11" id="KW-0460">Magnesium</keyword>
<dbReference type="EC" id="4.1.3.1" evidence="3 8"/>
<comment type="similarity">
    <text evidence="2">Belongs to the isocitrate lyase/PEP mutase superfamily. Isocitrate lyase family.</text>
</comment>
<dbReference type="Pfam" id="PF00463">
    <property type="entry name" value="ICL"/>
    <property type="match status" value="2"/>
</dbReference>
<evidence type="ECO:0000256" key="11">
    <source>
        <dbReference type="PIRSR" id="PIRSR001362-3"/>
    </source>
</evidence>
<dbReference type="CDD" id="cd00377">
    <property type="entry name" value="ICL_PEPM"/>
    <property type="match status" value="1"/>
</dbReference>
<dbReference type="PANTHER" id="PTHR21631:SF3">
    <property type="entry name" value="BIFUNCTIONAL GLYOXYLATE CYCLE PROTEIN"/>
    <property type="match status" value="1"/>
</dbReference>
<feature type="active site" description="Proton acceptor" evidence="9">
    <location>
        <position position="186"/>
    </location>
</feature>
<dbReference type="NCBIfam" id="NF011645">
    <property type="entry name" value="PRK15063.1"/>
    <property type="match status" value="1"/>
</dbReference>
<comment type="pathway">
    <text evidence="1">Carbohydrate metabolism; glyoxylate cycle; (S)-malate from isocitrate: step 1/2.</text>
</comment>
<dbReference type="PIRSF" id="PIRSF001362">
    <property type="entry name" value="Isocit_lyase"/>
    <property type="match status" value="1"/>
</dbReference>
<feature type="binding site" evidence="10">
    <location>
        <begin position="308"/>
        <end position="312"/>
    </location>
    <ligand>
        <name>substrate</name>
    </ligand>
</feature>
<evidence type="ECO:0000256" key="2">
    <source>
        <dbReference type="ARBA" id="ARBA00005704"/>
    </source>
</evidence>
<feature type="binding site" evidence="10">
    <location>
        <begin position="87"/>
        <end position="89"/>
    </location>
    <ligand>
        <name>substrate</name>
    </ligand>
</feature>
<keyword evidence="11" id="KW-0479">Metal-binding</keyword>
<keyword evidence="6 12" id="KW-0456">Lyase</keyword>
<accession>A0A942UDT3</accession>
<dbReference type="GO" id="GO:0046872">
    <property type="term" value="F:metal ion binding"/>
    <property type="evidence" value="ECO:0007669"/>
    <property type="project" value="UniProtKB-KW"/>
</dbReference>
<dbReference type="EMBL" id="JAGYPF010000006">
    <property type="protein sequence ID" value="MBS4216364.1"/>
    <property type="molecule type" value="Genomic_DNA"/>
</dbReference>